<gene>
    <name evidence="2" type="ORF">GCM10017559_67070</name>
</gene>
<accession>A0ABP6L6X6</accession>
<proteinExistence type="predicted"/>
<evidence type="ECO:0000313" key="3">
    <source>
        <dbReference type="Proteomes" id="UP001499930"/>
    </source>
</evidence>
<keyword evidence="3" id="KW-1185">Reference proteome</keyword>
<dbReference type="RefSeq" id="WP_344903401.1">
    <property type="nucleotide sequence ID" value="NZ_BAAAWD010000019.1"/>
</dbReference>
<name>A0ABP6L6X6_9ACTN</name>
<protein>
    <submittedName>
        <fullName evidence="2">Uncharacterized protein</fullName>
    </submittedName>
</protein>
<feature type="region of interest" description="Disordered" evidence="1">
    <location>
        <begin position="1"/>
        <end position="69"/>
    </location>
</feature>
<comment type="caution">
    <text evidence="2">The sequence shown here is derived from an EMBL/GenBank/DDBJ whole genome shotgun (WGS) entry which is preliminary data.</text>
</comment>
<reference evidence="3" key="1">
    <citation type="journal article" date="2019" name="Int. J. Syst. Evol. Microbiol.">
        <title>The Global Catalogue of Microorganisms (GCM) 10K type strain sequencing project: providing services to taxonomists for standard genome sequencing and annotation.</title>
        <authorList>
            <consortium name="The Broad Institute Genomics Platform"/>
            <consortium name="The Broad Institute Genome Sequencing Center for Infectious Disease"/>
            <person name="Wu L."/>
            <person name="Ma J."/>
        </authorList>
    </citation>
    <scope>NUCLEOTIDE SEQUENCE [LARGE SCALE GENOMIC DNA]</scope>
    <source>
        <strain evidence="3">JCM 3106</strain>
    </source>
</reference>
<feature type="compositionally biased region" description="Gly residues" evidence="1">
    <location>
        <begin position="48"/>
        <end position="57"/>
    </location>
</feature>
<organism evidence="2 3">
    <name type="scientific">Streptosporangium longisporum</name>
    <dbReference type="NCBI Taxonomy" id="46187"/>
    <lineage>
        <taxon>Bacteria</taxon>
        <taxon>Bacillati</taxon>
        <taxon>Actinomycetota</taxon>
        <taxon>Actinomycetes</taxon>
        <taxon>Streptosporangiales</taxon>
        <taxon>Streptosporangiaceae</taxon>
        <taxon>Streptosporangium</taxon>
    </lineage>
</organism>
<feature type="compositionally biased region" description="Basic and acidic residues" evidence="1">
    <location>
        <begin position="20"/>
        <end position="35"/>
    </location>
</feature>
<dbReference type="EMBL" id="BAAAWD010000019">
    <property type="protein sequence ID" value="GAA3030780.1"/>
    <property type="molecule type" value="Genomic_DNA"/>
</dbReference>
<dbReference type="Proteomes" id="UP001499930">
    <property type="component" value="Unassembled WGS sequence"/>
</dbReference>
<sequence length="69" mass="6890">MTGNTSPGAYGGDAGCESARGGENDARPESSEDRQPAGYRGRHRRPAGGTGGSGGHGGPDRPPGKRAAR</sequence>
<evidence type="ECO:0000313" key="2">
    <source>
        <dbReference type="EMBL" id="GAA3030780.1"/>
    </source>
</evidence>
<evidence type="ECO:0000256" key="1">
    <source>
        <dbReference type="SAM" id="MobiDB-lite"/>
    </source>
</evidence>